<dbReference type="RefSeq" id="XP_013890655.1">
    <property type="nucleotide sequence ID" value="XM_014035201.1"/>
</dbReference>
<gene>
    <name evidence="2" type="ORF">MNEG_16328</name>
</gene>
<dbReference type="Proteomes" id="UP000054498">
    <property type="component" value="Unassembled WGS sequence"/>
</dbReference>
<reference evidence="2 3" key="1">
    <citation type="journal article" date="2013" name="BMC Genomics">
        <title>Reconstruction of the lipid metabolism for the microalga Monoraphidium neglectum from its genome sequence reveals characteristics suitable for biofuel production.</title>
        <authorList>
            <person name="Bogen C."/>
            <person name="Al-Dilaimi A."/>
            <person name="Albersmeier A."/>
            <person name="Wichmann J."/>
            <person name="Grundmann M."/>
            <person name="Rupp O."/>
            <person name="Lauersen K.J."/>
            <person name="Blifernez-Klassen O."/>
            <person name="Kalinowski J."/>
            <person name="Goesmann A."/>
            <person name="Mussgnug J.H."/>
            <person name="Kruse O."/>
        </authorList>
    </citation>
    <scope>NUCLEOTIDE SEQUENCE [LARGE SCALE GENOMIC DNA]</scope>
    <source>
        <strain evidence="2 3">SAG 48.87</strain>
    </source>
</reference>
<accession>A0A0D2M861</accession>
<feature type="region of interest" description="Disordered" evidence="1">
    <location>
        <begin position="113"/>
        <end position="153"/>
    </location>
</feature>
<proteinExistence type="predicted"/>
<sequence>MNYVLQLVPLAISIIATVVYPKVLKRRWGYDPSDPSTGYPPEDRATLDAGLLHVGGAGGGKLGRVGSTRPLLGSWLLLGHGRSGDALAGAEAGLRPEAGAGDTEDAAVVIGPAQAPVRRGEPRVSASASFPAAGERPPQSPHAAPAAAHSHST</sequence>
<dbReference type="AlphaFoldDB" id="A0A0D2M861"/>
<evidence type="ECO:0000313" key="2">
    <source>
        <dbReference type="EMBL" id="KIY91635.1"/>
    </source>
</evidence>
<protein>
    <submittedName>
        <fullName evidence="2">Uncharacterized protein</fullName>
    </submittedName>
</protein>
<dbReference type="EMBL" id="KK106458">
    <property type="protein sequence ID" value="KIY91635.1"/>
    <property type="molecule type" value="Genomic_DNA"/>
</dbReference>
<feature type="compositionally biased region" description="Low complexity" evidence="1">
    <location>
        <begin position="141"/>
        <end position="153"/>
    </location>
</feature>
<organism evidence="2 3">
    <name type="scientific">Monoraphidium neglectum</name>
    <dbReference type="NCBI Taxonomy" id="145388"/>
    <lineage>
        <taxon>Eukaryota</taxon>
        <taxon>Viridiplantae</taxon>
        <taxon>Chlorophyta</taxon>
        <taxon>core chlorophytes</taxon>
        <taxon>Chlorophyceae</taxon>
        <taxon>CS clade</taxon>
        <taxon>Sphaeropleales</taxon>
        <taxon>Selenastraceae</taxon>
        <taxon>Monoraphidium</taxon>
    </lineage>
</organism>
<dbReference type="KEGG" id="mng:MNEG_16328"/>
<evidence type="ECO:0000256" key="1">
    <source>
        <dbReference type="SAM" id="MobiDB-lite"/>
    </source>
</evidence>
<keyword evidence="3" id="KW-1185">Reference proteome</keyword>
<name>A0A0D2M861_9CHLO</name>
<dbReference type="GeneID" id="25734076"/>
<evidence type="ECO:0000313" key="3">
    <source>
        <dbReference type="Proteomes" id="UP000054498"/>
    </source>
</evidence>